<reference evidence="10 11" key="1">
    <citation type="journal article" date="2015" name="Genome Biol. Evol.">
        <title>Comparative Genomics of a Bacterivorous Green Alga Reveals Evolutionary Causalities and Consequences of Phago-Mixotrophic Mode of Nutrition.</title>
        <authorList>
            <person name="Burns J.A."/>
            <person name="Paasch A."/>
            <person name="Narechania A."/>
            <person name="Kim E."/>
        </authorList>
    </citation>
    <scope>NUCLEOTIDE SEQUENCE [LARGE SCALE GENOMIC DNA]</scope>
    <source>
        <strain evidence="10 11">PLY_AMNH</strain>
    </source>
</reference>
<dbReference type="GO" id="GO:0005929">
    <property type="term" value="C:cilium"/>
    <property type="evidence" value="ECO:0007669"/>
    <property type="project" value="UniProtKB-ARBA"/>
</dbReference>
<evidence type="ECO:0000256" key="2">
    <source>
        <dbReference type="ARBA" id="ARBA00007209"/>
    </source>
</evidence>
<evidence type="ECO:0000256" key="7">
    <source>
        <dbReference type="ARBA" id="ARBA00023212"/>
    </source>
</evidence>
<keyword evidence="5 9" id="KW-0175">Coiled coil</keyword>
<comment type="subcellular location">
    <subcellularLocation>
        <location evidence="1">Cytoplasm</location>
        <location evidence="1">Cytoskeleton</location>
        <location evidence="1">Flagellum axoneme</location>
    </subcellularLocation>
</comment>
<dbReference type="PANTHER" id="PTHR19960">
    <property type="entry name" value="TEKTIN"/>
    <property type="match status" value="1"/>
</dbReference>
<proteinExistence type="inferred from homology"/>
<keyword evidence="4" id="KW-0282">Flagellum</keyword>
<name>A0AAE0G8V5_9CHLO</name>
<dbReference type="EMBL" id="LGRX02008345">
    <property type="protein sequence ID" value="KAK3273639.1"/>
    <property type="molecule type" value="Genomic_DNA"/>
</dbReference>
<dbReference type="GO" id="GO:0060294">
    <property type="term" value="P:cilium movement involved in cell motility"/>
    <property type="evidence" value="ECO:0007669"/>
    <property type="project" value="InterPro"/>
</dbReference>
<keyword evidence="11" id="KW-1185">Reference proteome</keyword>
<evidence type="ECO:0000256" key="8">
    <source>
        <dbReference type="ARBA" id="ARBA00023273"/>
    </source>
</evidence>
<dbReference type="GO" id="GO:0005737">
    <property type="term" value="C:cytoplasm"/>
    <property type="evidence" value="ECO:0007669"/>
    <property type="project" value="UniProtKB-ARBA"/>
</dbReference>
<evidence type="ECO:0000256" key="9">
    <source>
        <dbReference type="SAM" id="Coils"/>
    </source>
</evidence>
<dbReference type="InterPro" id="IPR048256">
    <property type="entry name" value="Tektin-like"/>
</dbReference>
<keyword evidence="8" id="KW-0966">Cell projection</keyword>
<evidence type="ECO:0000256" key="3">
    <source>
        <dbReference type="ARBA" id="ARBA00022490"/>
    </source>
</evidence>
<dbReference type="AlphaFoldDB" id="A0AAE0G8V5"/>
<evidence type="ECO:0000313" key="11">
    <source>
        <dbReference type="Proteomes" id="UP001190700"/>
    </source>
</evidence>
<accession>A0AAE0G8V5</accession>
<evidence type="ECO:0000256" key="5">
    <source>
        <dbReference type="ARBA" id="ARBA00023054"/>
    </source>
</evidence>
<comment type="similarity">
    <text evidence="2">Belongs to the tektin family.</text>
</comment>
<dbReference type="Proteomes" id="UP001190700">
    <property type="component" value="Unassembled WGS sequence"/>
</dbReference>
<sequence length="454" mass="52036">MIYRDGIGVIKLVNFEVPYIARMTARMVDKSNRHPADWYRETARDVEIAHLHLRQGNNARSGTNRTVDYANRLKDSQELFVKDAMKRNQKDISRLQNMLEDASSKTNHEIRSLKQLRDHLKDRKYKVDTNLQRSLERRKMRNSRPGRELTVDAPEQELTTQTDLLAATSSDLGAQINQVEQQIRNLEGMSNTLQRDIAGKKTVSNIEERVAHMGMEAPRAAEPLYHDQPNLHVPEWRTYTLQNCGQALDLQRQSKEMRRQALSISKKARSEEKEQHHLVQAAMKHRINEVQSLKADLAAHGQLVAQEIAELMNTRRTLEQEIRAKLPHLNRAAERYASRLQRPPGEKKADQVEFALVEQYHQLQKVMKEMEDKLAKVKSRLHVLQKTKVDLKRNYYDKAKGIKVDGDVYAAYPSRPTTPAGSATSSVDGNCRTIRSSASSFLGRVTNPRPVTAD</sequence>
<evidence type="ECO:0000256" key="6">
    <source>
        <dbReference type="ARBA" id="ARBA00023069"/>
    </source>
</evidence>
<dbReference type="GO" id="GO:0015630">
    <property type="term" value="C:microtubule cytoskeleton"/>
    <property type="evidence" value="ECO:0007669"/>
    <property type="project" value="TreeGrafter"/>
</dbReference>
<dbReference type="GO" id="GO:0060271">
    <property type="term" value="P:cilium assembly"/>
    <property type="evidence" value="ECO:0007669"/>
    <property type="project" value="TreeGrafter"/>
</dbReference>
<dbReference type="Pfam" id="PF03148">
    <property type="entry name" value="Tektin"/>
    <property type="match status" value="1"/>
</dbReference>
<feature type="coiled-coil region" evidence="9">
    <location>
        <begin position="169"/>
        <end position="196"/>
    </location>
</feature>
<keyword evidence="7" id="KW-0206">Cytoskeleton</keyword>
<comment type="caution">
    <text evidence="10">The sequence shown here is derived from an EMBL/GenBank/DDBJ whole genome shotgun (WGS) entry which is preliminary data.</text>
</comment>
<dbReference type="InterPro" id="IPR000435">
    <property type="entry name" value="Tektins"/>
</dbReference>
<evidence type="ECO:0000256" key="4">
    <source>
        <dbReference type="ARBA" id="ARBA00022846"/>
    </source>
</evidence>
<dbReference type="GO" id="GO:0005634">
    <property type="term" value="C:nucleus"/>
    <property type="evidence" value="ECO:0007669"/>
    <property type="project" value="TreeGrafter"/>
</dbReference>
<keyword evidence="6" id="KW-0969">Cilium</keyword>
<evidence type="ECO:0000313" key="10">
    <source>
        <dbReference type="EMBL" id="KAK3273639.1"/>
    </source>
</evidence>
<gene>
    <name evidence="10" type="ORF">CYMTET_18131</name>
</gene>
<keyword evidence="3" id="KW-0963">Cytoplasm</keyword>
<evidence type="ECO:0000256" key="1">
    <source>
        <dbReference type="ARBA" id="ARBA00004611"/>
    </source>
</evidence>
<organism evidence="10 11">
    <name type="scientific">Cymbomonas tetramitiformis</name>
    <dbReference type="NCBI Taxonomy" id="36881"/>
    <lineage>
        <taxon>Eukaryota</taxon>
        <taxon>Viridiplantae</taxon>
        <taxon>Chlorophyta</taxon>
        <taxon>Pyramimonadophyceae</taxon>
        <taxon>Pyramimonadales</taxon>
        <taxon>Pyramimonadaceae</taxon>
        <taxon>Cymbomonas</taxon>
    </lineage>
</organism>
<dbReference type="PANTHER" id="PTHR19960:SF25">
    <property type="entry name" value="TEKTIN-1"/>
    <property type="match status" value="1"/>
</dbReference>
<feature type="coiled-coil region" evidence="9">
    <location>
        <begin position="360"/>
        <end position="394"/>
    </location>
</feature>
<protein>
    <submittedName>
        <fullName evidence="10">Uncharacterized protein</fullName>
    </submittedName>
</protein>